<reference evidence="1" key="1">
    <citation type="journal article" date="2014" name="Front. Microbiol.">
        <title>High frequency of phylogenetically diverse reductive dehalogenase-homologous genes in deep subseafloor sedimentary metagenomes.</title>
        <authorList>
            <person name="Kawai M."/>
            <person name="Futagami T."/>
            <person name="Toyoda A."/>
            <person name="Takaki Y."/>
            <person name="Nishi S."/>
            <person name="Hori S."/>
            <person name="Arai W."/>
            <person name="Tsubouchi T."/>
            <person name="Morono Y."/>
            <person name="Uchiyama I."/>
            <person name="Ito T."/>
            <person name="Fujiyama A."/>
            <person name="Inagaki F."/>
            <person name="Takami H."/>
        </authorList>
    </citation>
    <scope>NUCLEOTIDE SEQUENCE</scope>
    <source>
        <strain evidence="1">Expedition CK06-06</strain>
    </source>
</reference>
<accession>X1LVN7</accession>
<evidence type="ECO:0000313" key="1">
    <source>
        <dbReference type="EMBL" id="GAH98208.1"/>
    </source>
</evidence>
<sequence>EQVVPLLEMARNIQKGEADKERWIKTLKNFKTFWEEERFHEAKND</sequence>
<protein>
    <submittedName>
        <fullName evidence="1">Uncharacterized protein</fullName>
    </submittedName>
</protein>
<dbReference type="EMBL" id="BARU01047306">
    <property type="protein sequence ID" value="GAH98208.1"/>
    <property type="molecule type" value="Genomic_DNA"/>
</dbReference>
<name>X1LVN7_9ZZZZ</name>
<gene>
    <name evidence="1" type="ORF">S03H2_70939</name>
</gene>
<proteinExistence type="predicted"/>
<comment type="caution">
    <text evidence="1">The sequence shown here is derived from an EMBL/GenBank/DDBJ whole genome shotgun (WGS) entry which is preliminary data.</text>
</comment>
<organism evidence="1">
    <name type="scientific">marine sediment metagenome</name>
    <dbReference type="NCBI Taxonomy" id="412755"/>
    <lineage>
        <taxon>unclassified sequences</taxon>
        <taxon>metagenomes</taxon>
        <taxon>ecological metagenomes</taxon>
    </lineage>
</organism>
<dbReference type="AlphaFoldDB" id="X1LVN7"/>
<feature type="non-terminal residue" evidence="1">
    <location>
        <position position="1"/>
    </location>
</feature>